<accession>A0AAU8MWH8</accession>
<dbReference type="EMBL" id="CP159925">
    <property type="protein sequence ID" value="XCO76825.1"/>
    <property type="molecule type" value="Genomic_DNA"/>
</dbReference>
<sequence length="87" mass="9974">MIRSRCSTCGQPLLTAVDPEELERACRERGHLVTSDGRVNEQVAAELLNRSVRTLEDWARDGRIPVVRANRRRTYRLSEIARLLDEA</sequence>
<name>A0AAU8MWH8_9GAMM</name>
<protein>
    <submittedName>
        <fullName evidence="2">Helix-turn-helix domain-containing protein</fullName>
    </submittedName>
</protein>
<dbReference type="InterPro" id="IPR041657">
    <property type="entry name" value="HTH_17"/>
</dbReference>
<dbReference type="InterPro" id="IPR009061">
    <property type="entry name" value="DNA-bd_dom_put_sf"/>
</dbReference>
<dbReference type="Gene3D" id="1.10.10.10">
    <property type="entry name" value="Winged helix-like DNA-binding domain superfamily/Winged helix DNA-binding domain"/>
    <property type="match status" value="1"/>
</dbReference>
<dbReference type="Pfam" id="PF12728">
    <property type="entry name" value="HTH_17"/>
    <property type="match status" value="1"/>
</dbReference>
<evidence type="ECO:0000259" key="1">
    <source>
        <dbReference type="Pfam" id="PF12728"/>
    </source>
</evidence>
<organism evidence="2">
    <name type="scientific">Lysobacter firmicutimachus</name>
    <dbReference type="NCBI Taxonomy" id="1792846"/>
    <lineage>
        <taxon>Bacteria</taxon>
        <taxon>Pseudomonadati</taxon>
        <taxon>Pseudomonadota</taxon>
        <taxon>Gammaproteobacteria</taxon>
        <taxon>Lysobacterales</taxon>
        <taxon>Lysobacteraceae</taxon>
        <taxon>Lysobacter</taxon>
    </lineage>
</organism>
<feature type="domain" description="Helix-turn-helix" evidence="1">
    <location>
        <begin position="44"/>
        <end position="86"/>
    </location>
</feature>
<dbReference type="AlphaFoldDB" id="A0AAU8MWH8"/>
<evidence type="ECO:0000313" key="2">
    <source>
        <dbReference type="EMBL" id="XCO76825.1"/>
    </source>
</evidence>
<dbReference type="RefSeq" id="WP_363800062.1">
    <property type="nucleotide sequence ID" value="NZ_CP159925.1"/>
</dbReference>
<gene>
    <name evidence="2" type="ORF">ABU614_08580</name>
</gene>
<dbReference type="SUPFAM" id="SSF46955">
    <property type="entry name" value="Putative DNA-binding domain"/>
    <property type="match status" value="1"/>
</dbReference>
<proteinExistence type="predicted"/>
<dbReference type="InterPro" id="IPR036388">
    <property type="entry name" value="WH-like_DNA-bd_sf"/>
</dbReference>
<reference evidence="2" key="1">
    <citation type="submission" date="2024-06" db="EMBL/GenBank/DDBJ databases">
        <authorList>
            <person name="Li S."/>
        </authorList>
    </citation>
    <scope>NUCLEOTIDE SEQUENCE</scope>
    <source>
        <strain evidence="2">SR10</strain>
    </source>
</reference>